<dbReference type="Proteomes" id="UP000694580">
    <property type="component" value="Chromosome 3"/>
</dbReference>
<reference evidence="3" key="2">
    <citation type="submission" date="2025-08" db="UniProtKB">
        <authorList>
            <consortium name="Ensembl"/>
        </authorList>
    </citation>
    <scope>IDENTIFICATION</scope>
</reference>
<accession>A0AAY4ANA5</accession>
<dbReference type="AlphaFoldDB" id="A0AAY4ANA5"/>
<evidence type="ECO:0000313" key="3">
    <source>
        <dbReference type="Ensembl" id="ENSDCDP00010010328.1"/>
    </source>
</evidence>
<evidence type="ECO:0000259" key="2">
    <source>
        <dbReference type="Pfam" id="PF14952"/>
    </source>
</evidence>
<protein>
    <recommendedName>
        <fullName evidence="2">Putative treble-clef zinc-finger domain-containing protein</fullName>
    </recommendedName>
</protein>
<sequence length="669" mass="72635">MEGHQIESGFPVVSPTLHASSAVGLCAKPRDRGKTPPFLSNLGKPTLRGIRKCPHCGIYNGTRGLSCKNKACGVVFRDGASTGGQRVNKKSSNAASEVIRVVTDGGGGDAGGASSSPGTIQIFSVRQRGRGPEQRGFVELTLTDTAIATTNGTLLTRLSLGRCFLPSCQRQQQQGKRATSSSSSQTPDSPCGHIRQAMECQASQVATPLPLKSSVLEALQVSAQTRQELWRLATESPGPLVQRVSRGSLVVKCQCDETHPLGLLHCNVGGLGGLKGDRGGLVFRCACQQNAGVRGALGPKSITMQDGSSHDNKEMAPPDIYPVASPTTGTASEQESELCLHFYACVCAFASDDKLAAEFADILNYSSHGLQRPCATDPQPMSEPIISHKTKKLKVDEPMAAGSSAGAGGPSILRKPSHRKQPISTGHKASGNTQPVDESHVSLPFQQWLASVTERIHQTMHYQFDGKPEPLVFHIPQAFFNALQQRLSLGSKKRRLPNLTTEFVRHDALPLGSFCKYTWHITNLMQVKRIFDTPELPLKLTQSFVRNSDGSYSPFQCPEVPSEPQAETYSRAERPQPIRPMELRTFLQVGMFAPGQKEPTPFVIEWIPDILPVSRVGELRLRFEYGHQRYGQPEHGERTATGETIGEPSVEIMQSQRRSTAVEVLHVTV</sequence>
<proteinExistence type="predicted"/>
<dbReference type="Ensembl" id="ENSDCDT00010010829.1">
    <property type="protein sequence ID" value="ENSDCDP00010010328.1"/>
    <property type="gene ID" value="ENSDCDG00010004587.1"/>
</dbReference>
<dbReference type="GO" id="GO:0005634">
    <property type="term" value="C:nucleus"/>
    <property type="evidence" value="ECO:0007669"/>
    <property type="project" value="TreeGrafter"/>
</dbReference>
<dbReference type="InterPro" id="IPR026049">
    <property type="entry name" value="C2orf42"/>
</dbReference>
<evidence type="ECO:0000313" key="4">
    <source>
        <dbReference type="Proteomes" id="UP000694580"/>
    </source>
</evidence>
<feature type="region of interest" description="Disordered" evidence="1">
    <location>
        <begin position="552"/>
        <end position="572"/>
    </location>
</feature>
<feature type="region of interest" description="Disordered" evidence="1">
    <location>
        <begin position="398"/>
        <end position="438"/>
    </location>
</feature>
<feature type="region of interest" description="Disordered" evidence="1">
    <location>
        <begin position="298"/>
        <end position="329"/>
    </location>
</feature>
<dbReference type="InterPro" id="IPR029269">
    <property type="entry name" value="Zf-tcix"/>
</dbReference>
<reference evidence="3" key="3">
    <citation type="submission" date="2025-09" db="UniProtKB">
        <authorList>
            <consortium name="Ensembl"/>
        </authorList>
    </citation>
    <scope>IDENTIFICATION</scope>
</reference>
<keyword evidence="4" id="KW-1185">Reference proteome</keyword>
<reference evidence="3 4" key="1">
    <citation type="submission" date="2020-06" db="EMBL/GenBank/DDBJ databases">
        <authorList>
            <consortium name="Wellcome Sanger Institute Data Sharing"/>
        </authorList>
    </citation>
    <scope>NUCLEOTIDE SEQUENCE [LARGE SCALE GENOMIC DNA]</scope>
</reference>
<organism evidence="3 4">
    <name type="scientific">Denticeps clupeoides</name>
    <name type="common">denticle herring</name>
    <dbReference type="NCBI Taxonomy" id="299321"/>
    <lineage>
        <taxon>Eukaryota</taxon>
        <taxon>Metazoa</taxon>
        <taxon>Chordata</taxon>
        <taxon>Craniata</taxon>
        <taxon>Vertebrata</taxon>
        <taxon>Euteleostomi</taxon>
        <taxon>Actinopterygii</taxon>
        <taxon>Neopterygii</taxon>
        <taxon>Teleostei</taxon>
        <taxon>Clupei</taxon>
        <taxon>Clupeiformes</taxon>
        <taxon>Denticipitoidei</taxon>
        <taxon>Denticipitidae</taxon>
        <taxon>Denticeps</taxon>
    </lineage>
</organism>
<dbReference type="PANTHER" id="PTHR13518">
    <property type="entry name" value="PUTATIVE TREBLE-CLEF ZINC-FINGER C2ORF42 FAMILY MEMBER"/>
    <property type="match status" value="1"/>
</dbReference>
<feature type="domain" description="Putative treble-clef zinc-finger" evidence="2">
    <location>
        <begin position="41"/>
        <end position="80"/>
    </location>
</feature>
<name>A0AAY4ANA5_9TELE</name>
<dbReference type="GeneTree" id="ENSGT00390000011031"/>
<gene>
    <name evidence="3" type="primary">C2orf42</name>
</gene>
<dbReference type="Pfam" id="PF14952">
    <property type="entry name" value="zf-tcix"/>
    <property type="match status" value="1"/>
</dbReference>
<evidence type="ECO:0000256" key="1">
    <source>
        <dbReference type="SAM" id="MobiDB-lite"/>
    </source>
</evidence>
<dbReference type="PANTHER" id="PTHR13518:SF1">
    <property type="entry name" value="C2ORF42 HOMOLOG"/>
    <property type="match status" value="1"/>
</dbReference>